<evidence type="ECO:0000313" key="13">
    <source>
        <dbReference type="Proteomes" id="UP000594001"/>
    </source>
</evidence>
<accession>A0A7L9RSI5</accession>
<keyword evidence="10" id="KW-0732">Signal</keyword>
<comment type="similarity">
    <text evidence="2">Belongs to the PpiC/parvulin rotamase family.</text>
</comment>
<dbReference type="PANTHER" id="PTHR47245">
    <property type="entry name" value="PEPTIDYLPROLYL ISOMERASE"/>
    <property type="match status" value="1"/>
</dbReference>
<dbReference type="InterPro" id="IPR046357">
    <property type="entry name" value="PPIase_dom_sf"/>
</dbReference>
<evidence type="ECO:0000256" key="5">
    <source>
        <dbReference type="ARBA" id="ARBA00023110"/>
    </source>
</evidence>
<feature type="region of interest" description="Disordered" evidence="9">
    <location>
        <begin position="280"/>
        <end position="299"/>
    </location>
</feature>
<dbReference type="InterPro" id="IPR000297">
    <property type="entry name" value="PPIase_PpiC"/>
</dbReference>
<dbReference type="AlphaFoldDB" id="A0A7L9RSI5"/>
<evidence type="ECO:0000256" key="2">
    <source>
        <dbReference type="ARBA" id="ARBA00007656"/>
    </source>
</evidence>
<evidence type="ECO:0000256" key="7">
    <source>
        <dbReference type="ARBA" id="ARBA00031484"/>
    </source>
</evidence>
<dbReference type="PROSITE" id="PS50198">
    <property type="entry name" value="PPIC_PPIASE_2"/>
    <property type="match status" value="1"/>
</dbReference>
<dbReference type="EC" id="5.2.1.8" evidence="3"/>
<comment type="catalytic activity">
    <reaction evidence="1">
        <text>[protein]-peptidylproline (omega=180) = [protein]-peptidylproline (omega=0)</text>
        <dbReference type="Rhea" id="RHEA:16237"/>
        <dbReference type="Rhea" id="RHEA-COMP:10747"/>
        <dbReference type="Rhea" id="RHEA-COMP:10748"/>
        <dbReference type="ChEBI" id="CHEBI:83833"/>
        <dbReference type="ChEBI" id="CHEBI:83834"/>
        <dbReference type="EC" id="5.2.1.8"/>
    </reaction>
</comment>
<reference evidence="12 13" key="1">
    <citation type="submission" date="2020-06" db="EMBL/GenBank/DDBJ databases">
        <title>The endosymbiont of the kinetoplastid Bodo saltans is a Paracaedibacter-like alpha-proteobacterium possessing a putative toxin-antitoxin system.</title>
        <authorList>
            <person name="Midha S."/>
            <person name="Rigden D.J."/>
            <person name="Siozios S."/>
            <person name="Hurst G.D.D."/>
            <person name="Jackson A.P."/>
        </authorList>
    </citation>
    <scope>NUCLEOTIDE SEQUENCE [LARGE SCALE GENOMIC DNA]</scope>
    <source>
        <strain evidence="12">Lake Konstanz</strain>
    </source>
</reference>
<evidence type="ECO:0000256" key="3">
    <source>
        <dbReference type="ARBA" id="ARBA00013194"/>
    </source>
</evidence>
<dbReference type="Pfam" id="PF00639">
    <property type="entry name" value="Rotamase"/>
    <property type="match status" value="1"/>
</dbReference>
<gene>
    <name evidence="12" type="primary">prsA</name>
    <name evidence="12" type="ORF">CPBP_00110</name>
</gene>
<keyword evidence="13" id="KW-1185">Reference proteome</keyword>
<dbReference type="RefSeq" id="WP_350332111.1">
    <property type="nucleotide sequence ID" value="NZ_CP054719.1"/>
</dbReference>
<evidence type="ECO:0000256" key="10">
    <source>
        <dbReference type="SAM" id="SignalP"/>
    </source>
</evidence>
<name>A0A7L9RSI5_9PROT</name>
<dbReference type="InterPro" id="IPR050245">
    <property type="entry name" value="PrsA_foldase"/>
</dbReference>
<dbReference type="Gene3D" id="3.10.50.40">
    <property type="match status" value="1"/>
</dbReference>
<evidence type="ECO:0000256" key="4">
    <source>
        <dbReference type="ARBA" id="ARBA00018370"/>
    </source>
</evidence>
<protein>
    <recommendedName>
        <fullName evidence="4">Parvulin-like PPIase</fullName>
        <ecNumber evidence="3">5.2.1.8</ecNumber>
    </recommendedName>
    <alternativeName>
        <fullName evidence="6">Peptidyl-prolyl cis-trans isomerase plp</fullName>
    </alternativeName>
    <alternativeName>
        <fullName evidence="7">Rotamase plp</fullName>
    </alternativeName>
</protein>
<evidence type="ECO:0000256" key="9">
    <source>
        <dbReference type="SAM" id="MobiDB-lite"/>
    </source>
</evidence>
<dbReference type="InterPro" id="IPR027304">
    <property type="entry name" value="Trigger_fact/SurA_dom_sf"/>
</dbReference>
<organism evidence="12 13">
    <name type="scientific">Candidatus Bodocaedibacter vickermanii</name>
    <dbReference type="NCBI Taxonomy" id="2741701"/>
    <lineage>
        <taxon>Bacteria</taxon>
        <taxon>Pseudomonadati</taxon>
        <taxon>Pseudomonadota</taxon>
        <taxon>Alphaproteobacteria</taxon>
        <taxon>Holosporales</taxon>
        <taxon>Candidatus Paracaedibacteraceae</taxon>
        <taxon>Candidatus Bodocaedibacter</taxon>
    </lineage>
</organism>
<evidence type="ECO:0000256" key="6">
    <source>
        <dbReference type="ARBA" id="ARBA00030642"/>
    </source>
</evidence>
<evidence type="ECO:0000259" key="11">
    <source>
        <dbReference type="PROSITE" id="PS50198"/>
    </source>
</evidence>
<dbReference type="SUPFAM" id="SSF54534">
    <property type="entry name" value="FKBP-like"/>
    <property type="match status" value="1"/>
</dbReference>
<feature type="domain" description="PpiC" evidence="11">
    <location>
        <begin position="130"/>
        <end position="212"/>
    </location>
</feature>
<sequence>MKKNIKASMVIAALMLSVPTVNASGIVKYQGKELVTKKDVDARMKELKIDSMQGDQVYMQVLIQLAEEKLMAKQISDSKMKSDPEFLRIAKANAEEFERQYFFQKEAKKRITSQMRQSVYDQIKASMQGKKEIKPRILVVEDEKKATEVSASLKKGESFESLVQKHSIDPSKENSKGAGLLDRFVPEEGFSVEDPKEIANLKEGVVSKPMKSMLQNKLVYTFFLIEKGNRRDFELPPIDTPEVAGHIEQIIMRQMVGVVQADLIRQLEVFDLKGNKFPLMPEQTNPQDGIPLIGGGVKN</sequence>
<dbReference type="Proteomes" id="UP000594001">
    <property type="component" value="Chromosome"/>
</dbReference>
<evidence type="ECO:0000256" key="1">
    <source>
        <dbReference type="ARBA" id="ARBA00000971"/>
    </source>
</evidence>
<dbReference type="EMBL" id="CP054719">
    <property type="protein sequence ID" value="QOL19358.1"/>
    <property type="molecule type" value="Genomic_DNA"/>
</dbReference>
<dbReference type="PANTHER" id="PTHR47245:SF2">
    <property type="entry name" value="PEPTIDYL-PROLYL CIS-TRANS ISOMERASE HP_0175-RELATED"/>
    <property type="match status" value="1"/>
</dbReference>
<dbReference type="GO" id="GO:0003755">
    <property type="term" value="F:peptidyl-prolyl cis-trans isomerase activity"/>
    <property type="evidence" value="ECO:0007669"/>
    <property type="project" value="UniProtKB-KW"/>
</dbReference>
<dbReference type="SUPFAM" id="SSF109998">
    <property type="entry name" value="Triger factor/SurA peptide-binding domain-like"/>
    <property type="match status" value="1"/>
</dbReference>
<keyword evidence="8 12" id="KW-0413">Isomerase</keyword>
<feature type="signal peptide" evidence="10">
    <location>
        <begin position="1"/>
        <end position="23"/>
    </location>
</feature>
<dbReference type="KEGG" id="pbal:CPBP_00110"/>
<proteinExistence type="inferred from homology"/>
<evidence type="ECO:0000256" key="8">
    <source>
        <dbReference type="PROSITE-ProRule" id="PRU00278"/>
    </source>
</evidence>
<feature type="chain" id="PRO_5032906442" description="Parvulin-like PPIase" evidence="10">
    <location>
        <begin position="24"/>
        <end position="299"/>
    </location>
</feature>
<evidence type="ECO:0000313" key="12">
    <source>
        <dbReference type="EMBL" id="QOL19358.1"/>
    </source>
</evidence>
<keyword evidence="5 8" id="KW-0697">Rotamase</keyword>